<dbReference type="RefSeq" id="WP_245415479.1">
    <property type="nucleotide sequence ID" value="NZ_QPIX01000001.1"/>
</dbReference>
<protein>
    <submittedName>
        <fullName evidence="8">EamA-like transporter family protein</fullName>
    </submittedName>
</protein>
<comment type="caution">
    <text evidence="8">The sequence shown here is derived from an EMBL/GenBank/DDBJ whole genome shotgun (WGS) entry which is preliminary data.</text>
</comment>
<feature type="transmembrane region" description="Helical" evidence="6">
    <location>
        <begin position="86"/>
        <end position="104"/>
    </location>
</feature>
<dbReference type="PANTHER" id="PTHR32322:SF2">
    <property type="entry name" value="EAMA DOMAIN-CONTAINING PROTEIN"/>
    <property type="match status" value="1"/>
</dbReference>
<feature type="domain" description="EamA" evidence="7">
    <location>
        <begin position="23"/>
        <end position="154"/>
    </location>
</feature>
<feature type="transmembrane region" description="Helical" evidence="6">
    <location>
        <begin position="21"/>
        <end position="43"/>
    </location>
</feature>
<evidence type="ECO:0000256" key="5">
    <source>
        <dbReference type="ARBA" id="ARBA00023136"/>
    </source>
</evidence>
<evidence type="ECO:0000256" key="2">
    <source>
        <dbReference type="ARBA" id="ARBA00007362"/>
    </source>
</evidence>
<feature type="transmembrane region" description="Helical" evidence="6">
    <location>
        <begin position="138"/>
        <end position="155"/>
    </location>
</feature>
<comment type="similarity">
    <text evidence="2">Belongs to the EamA transporter family.</text>
</comment>
<dbReference type="InterPro" id="IPR037185">
    <property type="entry name" value="EmrE-like"/>
</dbReference>
<name>A0A6I7HS69_9HYPH</name>
<sequence length="309" mass="33583">MTNERTSANRHNVHATGRQKLLAHLAMLLFAMLIASSFSIGGLATRSMPPIALQAVRYAATVAVISVLCFGVFRHRFRAPSEPARFLVLGLLMAVYMVTMFIALQFTAPVATGAVFTLMPLASAVFAWMLMRQRTRPDVLLSLLLAAVGAIWVIFRGDLAALLAFDVGRGELIYFVGVLCHAAYVPLLRRFNRGEPAIVFVFWATVCTLFFILIPATPQLLSIDYAALPGFVWFAAIYLAVVTTGITFFLLQFASMRLPAPKVLGYGYLTPTFIIILEGLIGHGWASAPVFAGALVTAGGLLLMARLPD</sequence>
<dbReference type="GO" id="GO:0016020">
    <property type="term" value="C:membrane"/>
    <property type="evidence" value="ECO:0007669"/>
    <property type="project" value="UniProtKB-SubCell"/>
</dbReference>
<keyword evidence="3 6" id="KW-0812">Transmembrane</keyword>
<feature type="transmembrane region" description="Helical" evidence="6">
    <location>
        <begin position="263"/>
        <end position="282"/>
    </location>
</feature>
<gene>
    <name evidence="8" type="ORF">DFR48_10176</name>
</gene>
<reference evidence="8 9" key="1">
    <citation type="submission" date="2018-07" db="EMBL/GenBank/DDBJ databases">
        <title>Genomic Encyclopedia of Type Strains, Phase IV (KMG-IV): sequencing the most valuable type-strain genomes for metagenomic binning, comparative biology and taxonomic classification.</title>
        <authorList>
            <person name="Goeker M."/>
        </authorList>
    </citation>
    <scope>NUCLEOTIDE SEQUENCE [LARGE SCALE GENOMIC DNA]</scope>
    <source>
        <strain evidence="8 9">DSM 25528</strain>
    </source>
</reference>
<feature type="transmembrane region" description="Helical" evidence="6">
    <location>
        <begin position="230"/>
        <end position="251"/>
    </location>
</feature>
<dbReference type="Pfam" id="PF00892">
    <property type="entry name" value="EamA"/>
    <property type="match status" value="2"/>
</dbReference>
<feature type="transmembrane region" description="Helical" evidence="6">
    <location>
        <begin position="110"/>
        <end position="131"/>
    </location>
</feature>
<dbReference type="Proteomes" id="UP000252582">
    <property type="component" value="Unassembled WGS sequence"/>
</dbReference>
<organism evidence="8 9">
    <name type="scientific">Ciceribacter lividus</name>
    <dbReference type="NCBI Taxonomy" id="1197950"/>
    <lineage>
        <taxon>Bacteria</taxon>
        <taxon>Pseudomonadati</taxon>
        <taxon>Pseudomonadota</taxon>
        <taxon>Alphaproteobacteria</taxon>
        <taxon>Hyphomicrobiales</taxon>
        <taxon>Rhizobiaceae</taxon>
        <taxon>Ciceribacter</taxon>
    </lineage>
</organism>
<keyword evidence="4 6" id="KW-1133">Transmembrane helix</keyword>
<feature type="domain" description="EamA" evidence="7">
    <location>
        <begin position="169"/>
        <end position="305"/>
    </location>
</feature>
<evidence type="ECO:0000256" key="1">
    <source>
        <dbReference type="ARBA" id="ARBA00004141"/>
    </source>
</evidence>
<keyword evidence="5 6" id="KW-0472">Membrane</keyword>
<dbReference type="EMBL" id="QPIX01000001">
    <property type="protein sequence ID" value="RCW28068.1"/>
    <property type="molecule type" value="Genomic_DNA"/>
</dbReference>
<feature type="transmembrane region" description="Helical" evidence="6">
    <location>
        <begin position="55"/>
        <end position="74"/>
    </location>
</feature>
<dbReference type="InterPro" id="IPR000620">
    <property type="entry name" value="EamA_dom"/>
</dbReference>
<evidence type="ECO:0000256" key="6">
    <source>
        <dbReference type="SAM" id="Phobius"/>
    </source>
</evidence>
<dbReference type="PANTHER" id="PTHR32322">
    <property type="entry name" value="INNER MEMBRANE TRANSPORTER"/>
    <property type="match status" value="1"/>
</dbReference>
<evidence type="ECO:0000313" key="8">
    <source>
        <dbReference type="EMBL" id="RCW28068.1"/>
    </source>
</evidence>
<evidence type="ECO:0000256" key="4">
    <source>
        <dbReference type="ARBA" id="ARBA00022989"/>
    </source>
</evidence>
<feature type="transmembrane region" description="Helical" evidence="6">
    <location>
        <begin position="167"/>
        <end position="185"/>
    </location>
</feature>
<dbReference type="AlphaFoldDB" id="A0A6I7HS69"/>
<evidence type="ECO:0000259" key="7">
    <source>
        <dbReference type="Pfam" id="PF00892"/>
    </source>
</evidence>
<feature type="transmembrane region" description="Helical" evidence="6">
    <location>
        <begin position="197"/>
        <end position="218"/>
    </location>
</feature>
<evidence type="ECO:0000256" key="3">
    <source>
        <dbReference type="ARBA" id="ARBA00022692"/>
    </source>
</evidence>
<dbReference type="SUPFAM" id="SSF103481">
    <property type="entry name" value="Multidrug resistance efflux transporter EmrE"/>
    <property type="match status" value="1"/>
</dbReference>
<proteinExistence type="inferred from homology"/>
<evidence type="ECO:0000313" key="9">
    <source>
        <dbReference type="Proteomes" id="UP000252582"/>
    </source>
</evidence>
<accession>A0A6I7HS69</accession>
<comment type="subcellular location">
    <subcellularLocation>
        <location evidence="1">Membrane</location>
        <topology evidence="1">Multi-pass membrane protein</topology>
    </subcellularLocation>
</comment>
<dbReference type="InterPro" id="IPR050638">
    <property type="entry name" value="AA-Vitamin_Transporters"/>
</dbReference>
<keyword evidence="9" id="KW-1185">Reference proteome</keyword>
<feature type="transmembrane region" description="Helical" evidence="6">
    <location>
        <begin position="288"/>
        <end position="307"/>
    </location>
</feature>